<accession>A0A382B9V0</accession>
<dbReference type="InterPro" id="IPR003779">
    <property type="entry name" value="CMD-like"/>
</dbReference>
<dbReference type="PANTHER" id="PTHR34846">
    <property type="entry name" value="4-CARBOXYMUCONOLACTONE DECARBOXYLASE FAMILY PROTEIN (AFU_ORTHOLOGUE AFUA_6G11590)"/>
    <property type="match status" value="1"/>
</dbReference>
<reference evidence="2" key="1">
    <citation type="submission" date="2018-05" db="EMBL/GenBank/DDBJ databases">
        <authorList>
            <person name="Lanie J.A."/>
            <person name="Ng W.-L."/>
            <person name="Kazmierczak K.M."/>
            <person name="Andrzejewski T.M."/>
            <person name="Davidsen T.M."/>
            <person name="Wayne K.J."/>
            <person name="Tettelin H."/>
            <person name="Glass J.I."/>
            <person name="Rusch D."/>
            <person name="Podicherti R."/>
            <person name="Tsui H.-C.T."/>
            <person name="Winkler M.E."/>
        </authorList>
    </citation>
    <scope>NUCLEOTIDE SEQUENCE</scope>
</reference>
<sequence length="175" mass="19316">MVPAEFQDAFDELTKETGGTITGGPGSITIASPEMSRRRGHLTSYLRYETKFPKRVQELAIITSARANDCPYVWNAHAPAARREGVSDALVDAIRDKKPLPTMAADEAAVVNFCQEYFKDHKVSQSTFQTALDVFGTQHLVELSALMSGYAQTAFFLNAFEVTLPEDRTEPVLPT</sequence>
<dbReference type="InterPro" id="IPR029032">
    <property type="entry name" value="AhpD-like"/>
</dbReference>
<dbReference type="Pfam" id="PF02627">
    <property type="entry name" value="CMD"/>
    <property type="match status" value="1"/>
</dbReference>
<dbReference type="GO" id="GO:0051920">
    <property type="term" value="F:peroxiredoxin activity"/>
    <property type="evidence" value="ECO:0007669"/>
    <property type="project" value="InterPro"/>
</dbReference>
<proteinExistence type="predicted"/>
<protein>
    <recommendedName>
        <fullName evidence="1">Carboxymuconolactone decarboxylase-like domain-containing protein</fullName>
    </recommendedName>
</protein>
<dbReference type="SUPFAM" id="SSF69118">
    <property type="entry name" value="AhpD-like"/>
    <property type="match status" value="1"/>
</dbReference>
<evidence type="ECO:0000313" key="2">
    <source>
        <dbReference type="EMBL" id="SVB10311.1"/>
    </source>
</evidence>
<dbReference type="EMBL" id="UINC01028757">
    <property type="protein sequence ID" value="SVB10311.1"/>
    <property type="molecule type" value="Genomic_DNA"/>
</dbReference>
<dbReference type="Gene3D" id="1.20.1290.10">
    <property type="entry name" value="AhpD-like"/>
    <property type="match status" value="1"/>
</dbReference>
<dbReference type="PANTHER" id="PTHR34846:SF11">
    <property type="entry name" value="4-CARBOXYMUCONOLACTONE DECARBOXYLASE FAMILY PROTEIN (AFU_ORTHOLOGUE AFUA_6G11590)"/>
    <property type="match status" value="1"/>
</dbReference>
<feature type="domain" description="Carboxymuconolactone decarboxylase-like" evidence="1">
    <location>
        <begin position="33"/>
        <end position="93"/>
    </location>
</feature>
<organism evidence="2">
    <name type="scientific">marine metagenome</name>
    <dbReference type="NCBI Taxonomy" id="408172"/>
    <lineage>
        <taxon>unclassified sequences</taxon>
        <taxon>metagenomes</taxon>
        <taxon>ecological metagenomes</taxon>
    </lineage>
</organism>
<gene>
    <name evidence="2" type="ORF">METZ01_LOCUS163165</name>
</gene>
<name>A0A382B9V0_9ZZZZ</name>
<dbReference type="AlphaFoldDB" id="A0A382B9V0"/>
<evidence type="ECO:0000259" key="1">
    <source>
        <dbReference type="Pfam" id="PF02627"/>
    </source>
</evidence>